<keyword evidence="2" id="KW-0645">Protease</keyword>
<keyword evidence="8" id="KW-1185">Reference proteome</keyword>
<evidence type="ECO:0000313" key="7">
    <source>
        <dbReference type="EMBL" id="KAJ3483691.1"/>
    </source>
</evidence>
<dbReference type="Gene3D" id="3.40.50.1820">
    <property type="entry name" value="alpha/beta hydrolase"/>
    <property type="match status" value="2"/>
</dbReference>
<feature type="chain" id="PRO_5042164708" description="Peptidase S28" evidence="6">
    <location>
        <begin position="25"/>
        <end position="449"/>
    </location>
</feature>
<gene>
    <name evidence="7" type="ORF">NLI96_g6142</name>
</gene>
<dbReference type="SUPFAM" id="SSF53474">
    <property type="entry name" value="alpha/beta-Hydrolases"/>
    <property type="match status" value="1"/>
</dbReference>
<evidence type="ECO:0000313" key="8">
    <source>
        <dbReference type="Proteomes" id="UP001212997"/>
    </source>
</evidence>
<feature type="signal peptide" evidence="6">
    <location>
        <begin position="1"/>
        <end position="24"/>
    </location>
</feature>
<keyword evidence="5" id="KW-0325">Glycoprotein</keyword>
<evidence type="ECO:0008006" key="9">
    <source>
        <dbReference type="Google" id="ProtNLM"/>
    </source>
</evidence>
<dbReference type="EMBL" id="JANAWD010000218">
    <property type="protein sequence ID" value="KAJ3483691.1"/>
    <property type="molecule type" value="Genomic_DNA"/>
</dbReference>
<dbReference type="PANTHER" id="PTHR11010:SF117">
    <property type="entry name" value="SERINE PROTEASE 16"/>
    <property type="match status" value="1"/>
</dbReference>
<evidence type="ECO:0000256" key="6">
    <source>
        <dbReference type="SAM" id="SignalP"/>
    </source>
</evidence>
<evidence type="ECO:0000256" key="2">
    <source>
        <dbReference type="ARBA" id="ARBA00022670"/>
    </source>
</evidence>
<dbReference type="InterPro" id="IPR008758">
    <property type="entry name" value="Peptidase_S28"/>
</dbReference>
<reference evidence="7" key="1">
    <citation type="submission" date="2022-07" db="EMBL/GenBank/DDBJ databases">
        <title>Genome Sequence of Physisporinus lineatus.</title>
        <authorList>
            <person name="Buettner E."/>
        </authorList>
    </citation>
    <scope>NUCLEOTIDE SEQUENCE</scope>
    <source>
        <strain evidence="7">VT162</strain>
    </source>
</reference>
<dbReference type="Pfam" id="PF05577">
    <property type="entry name" value="Peptidase_S28"/>
    <property type="match status" value="1"/>
</dbReference>
<dbReference type="PANTHER" id="PTHR11010">
    <property type="entry name" value="PROTEASE S28 PRO-X CARBOXYPEPTIDASE-RELATED"/>
    <property type="match status" value="1"/>
</dbReference>
<dbReference type="AlphaFoldDB" id="A0AAD5V266"/>
<evidence type="ECO:0000256" key="4">
    <source>
        <dbReference type="ARBA" id="ARBA00022801"/>
    </source>
</evidence>
<comment type="caution">
    <text evidence="7">The sequence shown here is derived from an EMBL/GenBank/DDBJ whole genome shotgun (WGS) entry which is preliminary data.</text>
</comment>
<keyword evidence="4" id="KW-0378">Hydrolase</keyword>
<dbReference type="GO" id="GO:0070008">
    <property type="term" value="F:serine-type exopeptidase activity"/>
    <property type="evidence" value="ECO:0007669"/>
    <property type="project" value="InterPro"/>
</dbReference>
<keyword evidence="3 6" id="KW-0732">Signal</keyword>
<accession>A0AAD5V266</accession>
<comment type="similarity">
    <text evidence="1">Belongs to the peptidase S28 family.</text>
</comment>
<dbReference type="GO" id="GO:0008239">
    <property type="term" value="F:dipeptidyl-peptidase activity"/>
    <property type="evidence" value="ECO:0007669"/>
    <property type="project" value="TreeGrafter"/>
</dbReference>
<protein>
    <recommendedName>
        <fullName evidence="9">Peptidase S28</fullName>
    </recommendedName>
</protein>
<sequence>MRSSLRTSSAFVVLLTNLVGSVQSSLTTFGTQGVNLLRLPKSPSGGDVRLEVAAAAAPTFPQYNFTQPLDHFVDTGFTFNQRFWVSNRHYKPGGPVVVLDGGETDGEDRLPFLDTGIVDILTSATNGLGVILEHRYYGKSVPVENFTTDSLRCASALLFVFVNHALADSANFMANVKFEGISEDLTAPGTPWIYYGGSYAGARSAHMKVLYPELVFGAIASSGVTFATLKDWQYFDIIRQFAPSDCIQQIEDTIQTVDKYLTASNSTRDTIKSAFGMKNLTNDHDFASLLSSPLGNWQNNNWDPAVGSTGFANFCSALGSPSNNTQVKLSKDVTVSSAVLNYAAYMNRCFGTFDASSYQVYDLSQTWRLWDFQVCTQWGFFSTAPPDPKQPRIVSKLLTLDYATLLCKFAYPPGEHFTVPALPNITAVNSLGGLNIAGDRLAIIDGQGA</sequence>
<dbReference type="Proteomes" id="UP001212997">
    <property type="component" value="Unassembled WGS sequence"/>
</dbReference>
<organism evidence="7 8">
    <name type="scientific">Meripilus lineatus</name>
    <dbReference type="NCBI Taxonomy" id="2056292"/>
    <lineage>
        <taxon>Eukaryota</taxon>
        <taxon>Fungi</taxon>
        <taxon>Dikarya</taxon>
        <taxon>Basidiomycota</taxon>
        <taxon>Agaricomycotina</taxon>
        <taxon>Agaricomycetes</taxon>
        <taxon>Polyporales</taxon>
        <taxon>Meripilaceae</taxon>
        <taxon>Meripilus</taxon>
    </lineage>
</organism>
<dbReference type="InterPro" id="IPR029058">
    <property type="entry name" value="AB_hydrolase_fold"/>
</dbReference>
<evidence type="ECO:0000256" key="5">
    <source>
        <dbReference type="ARBA" id="ARBA00023180"/>
    </source>
</evidence>
<proteinExistence type="inferred from homology"/>
<dbReference type="GO" id="GO:0006508">
    <property type="term" value="P:proteolysis"/>
    <property type="evidence" value="ECO:0007669"/>
    <property type="project" value="UniProtKB-KW"/>
</dbReference>
<evidence type="ECO:0000256" key="3">
    <source>
        <dbReference type="ARBA" id="ARBA00022729"/>
    </source>
</evidence>
<name>A0AAD5V266_9APHY</name>
<evidence type="ECO:0000256" key="1">
    <source>
        <dbReference type="ARBA" id="ARBA00011079"/>
    </source>
</evidence>